<gene>
    <name evidence="2" type="ORF">H4F90_06515</name>
</gene>
<evidence type="ECO:0000259" key="1">
    <source>
        <dbReference type="Pfam" id="PF03358"/>
    </source>
</evidence>
<dbReference type="GO" id="GO:0005829">
    <property type="term" value="C:cytosol"/>
    <property type="evidence" value="ECO:0007669"/>
    <property type="project" value="TreeGrafter"/>
</dbReference>
<reference evidence="2 3" key="1">
    <citation type="submission" date="2020-08" db="EMBL/GenBank/DDBJ databases">
        <title>Aquariorum lacteus gen. nov., sp. nov., a new member of the family Comamonadaceae, isolated from freshwater aquarium.</title>
        <authorList>
            <person name="Chun S.-J."/>
        </authorList>
    </citation>
    <scope>NUCLEOTIDE SEQUENCE [LARGE SCALE GENOMIC DNA]</scope>
    <source>
        <strain evidence="2 3">SJAQ100</strain>
    </source>
</reference>
<dbReference type="PANTHER" id="PTHR30543:SF21">
    <property type="entry name" value="NAD(P)H-DEPENDENT FMN REDUCTASE LOT6"/>
    <property type="match status" value="1"/>
</dbReference>
<organism evidence="2 3">
    <name type="scientific">Aquariibacter albus</name>
    <dbReference type="NCBI Taxonomy" id="2759899"/>
    <lineage>
        <taxon>Bacteria</taxon>
        <taxon>Pseudomonadati</taxon>
        <taxon>Pseudomonadota</taxon>
        <taxon>Betaproteobacteria</taxon>
        <taxon>Burkholderiales</taxon>
        <taxon>Sphaerotilaceae</taxon>
        <taxon>Aquariibacter</taxon>
    </lineage>
</organism>
<dbReference type="InterPro" id="IPR050712">
    <property type="entry name" value="NAD(P)H-dep_reductase"/>
</dbReference>
<protein>
    <submittedName>
        <fullName evidence="2">NAD(P)H-dependent oxidoreductase</fullName>
    </submittedName>
</protein>
<sequence>MTAPLRILLISGSARRDSFNTRLLDVAAARLHEAGAEPQRLDLGALALPIYDGDLEAAQGQPAGAQALVDALAAADALLIASPEYNAFPTPLLINALDWASRRPGFKAAAQGKPVAMVSASPGTLGGLRGLLVLRNFLAVNLGFLVLPSQFALGGAGKAFEAGGGLAEAARLEALDAVLAELRATATALRNPAA</sequence>
<dbReference type="GO" id="GO:0016491">
    <property type="term" value="F:oxidoreductase activity"/>
    <property type="evidence" value="ECO:0007669"/>
    <property type="project" value="InterPro"/>
</dbReference>
<dbReference type="Proteomes" id="UP000586093">
    <property type="component" value="Unassembled WGS sequence"/>
</dbReference>
<keyword evidence="3" id="KW-1185">Reference proteome</keyword>
<dbReference type="RefSeq" id="WP_182662552.1">
    <property type="nucleotide sequence ID" value="NZ_JACIVI010000001.1"/>
</dbReference>
<dbReference type="EMBL" id="JACIVI010000001">
    <property type="protein sequence ID" value="MBB1161629.1"/>
    <property type="molecule type" value="Genomic_DNA"/>
</dbReference>
<dbReference type="AlphaFoldDB" id="A0A839HQQ0"/>
<dbReference type="PANTHER" id="PTHR30543">
    <property type="entry name" value="CHROMATE REDUCTASE"/>
    <property type="match status" value="1"/>
</dbReference>
<accession>A0A839HQQ0</accession>
<dbReference type="Pfam" id="PF03358">
    <property type="entry name" value="FMN_red"/>
    <property type="match status" value="1"/>
</dbReference>
<feature type="domain" description="NADPH-dependent FMN reductase-like" evidence="1">
    <location>
        <begin position="6"/>
        <end position="156"/>
    </location>
</feature>
<comment type="caution">
    <text evidence="2">The sequence shown here is derived from an EMBL/GenBank/DDBJ whole genome shotgun (WGS) entry which is preliminary data.</text>
</comment>
<dbReference type="InterPro" id="IPR005025">
    <property type="entry name" value="FMN_Rdtase-like_dom"/>
</dbReference>
<dbReference type="SUPFAM" id="SSF52218">
    <property type="entry name" value="Flavoproteins"/>
    <property type="match status" value="1"/>
</dbReference>
<evidence type="ECO:0000313" key="2">
    <source>
        <dbReference type="EMBL" id="MBB1161629.1"/>
    </source>
</evidence>
<dbReference type="Gene3D" id="3.40.50.360">
    <property type="match status" value="1"/>
</dbReference>
<dbReference type="InterPro" id="IPR029039">
    <property type="entry name" value="Flavoprotein-like_sf"/>
</dbReference>
<proteinExistence type="predicted"/>
<evidence type="ECO:0000313" key="3">
    <source>
        <dbReference type="Proteomes" id="UP000586093"/>
    </source>
</evidence>
<name>A0A839HQQ0_9BURK</name>
<dbReference type="GO" id="GO:0010181">
    <property type="term" value="F:FMN binding"/>
    <property type="evidence" value="ECO:0007669"/>
    <property type="project" value="TreeGrafter"/>
</dbReference>